<name>A0A6N4SWT5_CYTH3</name>
<dbReference type="InterPro" id="IPR038670">
    <property type="entry name" value="HslJ-like_sf"/>
</dbReference>
<dbReference type="EMBL" id="CP000383">
    <property type="protein sequence ID" value="ABG60871.1"/>
    <property type="molecule type" value="Genomic_DNA"/>
</dbReference>
<reference evidence="2 3" key="1">
    <citation type="journal article" date="2007" name="Appl. Environ. Microbiol.">
        <title>Genome sequence of the cellulolytic gliding bacterium Cytophaga hutchinsonii.</title>
        <authorList>
            <person name="Xie G."/>
            <person name="Bruce D.C."/>
            <person name="Challacombe J.F."/>
            <person name="Chertkov O."/>
            <person name="Detter J.C."/>
            <person name="Gilna P."/>
            <person name="Han C.S."/>
            <person name="Lucas S."/>
            <person name="Misra M."/>
            <person name="Myers G.L."/>
            <person name="Richardson P."/>
            <person name="Tapia R."/>
            <person name="Thayer N."/>
            <person name="Thompson L.S."/>
            <person name="Brettin T.S."/>
            <person name="Henrissat B."/>
            <person name="Wilson D.B."/>
            <person name="McBride M.J."/>
        </authorList>
    </citation>
    <scope>NUCLEOTIDE SEQUENCE [LARGE SCALE GENOMIC DNA]</scope>
    <source>
        <strain evidence="3">ATCC 33406 / DSM 1761 / CIP 103989 / NBRC 15051 / NCIMB 9469 / D465</strain>
    </source>
</reference>
<keyword evidence="3" id="KW-1185">Reference proteome</keyword>
<accession>A0A6N4SWT5</accession>
<gene>
    <name evidence="2" type="ordered locus">CHU_3638</name>
</gene>
<dbReference type="KEGG" id="chu:CHU_3638"/>
<dbReference type="InterPro" id="IPR005184">
    <property type="entry name" value="DUF306_Meta_HslJ"/>
</dbReference>
<sequence length="300" mass="34075">MVIQSTKLVMRKSVFIGFLCSIILIASCTSQKKKLAKMHTEDTIVKAQLIQHTKESLLSPYQHVNFQLDLTKNKTAFYGYNTGSKWELWVKTDSTITFKYDGEEMVFSSAKTTEAQDNPVVKYHSKTIVSNPSQPGLKKSITVMIRDEKYLDEIQGTYVPLSVRIEVEDHTNKTTVIYAGGGFYVVNPIIHDIWVLDSMSNVKVSAENFPLGAPRLEFHLDGGKIYGFSGCNEITATFYTIQNQIQLNSEISTLKSCVHVPLEPLFMGALANKRYYYSFEERRLKLKHRDGSILSFKKVD</sequence>
<feature type="domain" description="DUF306" evidence="1">
    <location>
        <begin position="189"/>
        <end position="297"/>
    </location>
</feature>
<dbReference type="Gene3D" id="2.40.128.270">
    <property type="match status" value="1"/>
</dbReference>
<proteinExistence type="predicted"/>
<evidence type="ECO:0000313" key="3">
    <source>
        <dbReference type="Proteomes" id="UP000001822"/>
    </source>
</evidence>
<evidence type="ECO:0000259" key="1">
    <source>
        <dbReference type="Pfam" id="PF03724"/>
    </source>
</evidence>
<dbReference type="AlphaFoldDB" id="A0A6N4SWT5"/>
<protein>
    <recommendedName>
        <fullName evidence="1">DUF306 domain-containing protein</fullName>
    </recommendedName>
</protein>
<dbReference type="Proteomes" id="UP000001822">
    <property type="component" value="Chromosome"/>
</dbReference>
<dbReference type="PROSITE" id="PS51257">
    <property type="entry name" value="PROKAR_LIPOPROTEIN"/>
    <property type="match status" value="1"/>
</dbReference>
<organism evidence="2 3">
    <name type="scientific">Cytophaga hutchinsonii (strain ATCC 33406 / DSM 1761 / CIP 103989 / NBRC 15051 / NCIMB 9469 / D465)</name>
    <dbReference type="NCBI Taxonomy" id="269798"/>
    <lineage>
        <taxon>Bacteria</taxon>
        <taxon>Pseudomonadati</taxon>
        <taxon>Bacteroidota</taxon>
        <taxon>Cytophagia</taxon>
        <taxon>Cytophagales</taxon>
        <taxon>Cytophagaceae</taxon>
        <taxon>Cytophaga</taxon>
    </lineage>
</organism>
<dbReference type="Pfam" id="PF03724">
    <property type="entry name" value="META"/>
    <property type="match status" value="1"/>
</dbReference>
<evidence type="ECO:0000313" key="2">
    <source>
        <dbReference type="EMBL" id="ABG60871.1"/>
    </source>
</evidence>